<dbReference type="Gene3D" id="2.160.10.10">
    <property type="entry name" value="Hexapeptide repeat proteins"/>
    <property type="match status" value="1"/>
</dbReference>
<dbReference type="PANTHER" id="PTHR23416">
    <property type="entry name" value="SIALIC ACID SYNTHASE-RELATED"/>
    <property type="match status" value="1"/>
</dbReference>
<dbReference type="InterPro" id="IPR051159">
    <property type="entry name" value="Hexapeptide_acetyltransf"/>
</dbReference>
<accession>A0A5S3V9H8</accession>
<evidence type="ECO:0000313" key="6">
    <source>
        <dbReference type="Proteomes" id="UP000307217"/>
    </source>
</evidence>
<gene>
    <name evidence="3" type="ORF">CWC19_08970</name>
    <name evidence="4" type="ORF">CWC20_08600</name>
</gene>
<dbReference type="EMBL" id="PNBW01000040">
    <property type="protein sequence ID" value="TMO75174.1"/>
    <property type="molecule type" value="Genomic_DNA"/>
</dbReference>
<dbReference type="Proteomes" id="UP000307164">
    <property type="component" value="Unassembled WGS sequence"/>
</dbReference>
<sequence length="219" mass="23545">MFRYKNNIILCPTQDLSLSDAMLKKTINNKLNLGRGALIKGCPRVYITSIYNEASPSYQFSKEEIKNSIIIGENCFMDSTQAAAFPNPPVKLSCNKLVSRPLGKINIGNNCTLQGTSICSYDSVEIGDNVMFGPNVVIMDSSGHALTDRGADNEEQRIKISPVTVGDDVWVGYGCIILPGVTIGRGAVVGAGSVVTKNVPPLTVVAGNPCQIVKRLSHR</sequence>
<dbReference type="PANTHER" id="PTHR23416:SF23">
    <property type="entry name" value="ACETYLTRANSFERASE C18B11.09C-RELATED"/>
    <property type="match status" value="1"/>
</dbReference>
<organism evidence="3 6">
    <name type="scientific">Pseudoalteromonas aurantia</name>
    <dbReference type="NCBI Taxonomy" id="43654"/>
    <lineage>
        <taxon>Bacteria</taxon>
        <taxon>Pseudomonadati</taxon>
        <taxon>Pseudomonadota</taxon>
        <taxon>Gammaproteobacteria</taxon>
        <taxon>Alteromonadales</taxon>
        <taxon>Pseudoalteromonadaceae</taxon>
        <taxon>Pseudoalteromonas</taxon>
    </lineage>
</organism>
<dbReference type="RefSeq" id="WP_138591567.1">
    <property type="nucleotide sequence ID" value="NZ_PNBW01000040.1"/>
</dbReference>
<protein>
    <submittedName>
        <fullName evidence="3">Maltose acetyltransferase</fullName>
    </submittedName>
</protein>
<reference evidence="5 6" key="1">
    <citation type="submission" date="2018-01" db="EMBL/GenBank/DDBJ databases">
        <authorList>
            <person name="Paulsen S."/>
            <person name="Gram L.K."/>
        </authorList>
    </citation>
    <scope>NUCLEOTIDE SEQUENCE [LARGE SCALE GENOMIC DNA]</scope>
    <source>
        <strain evidence="3 6">S3790</strain>
        <strain evidence="4 5">S3895</strain>
    </source>
</reference>
<keyword evidence="5" id="KW-1185">Reference proteome</keyword>
<dbReference type="GO" id="GO:0008374">
    <property type="term" value="F:O-acyltransferase activity"/>
    <property type="evidence" value="ECO:0007669"/>
    <property type="project" value="TreeGrafter"/>
</dbReference>
<reference evidence="5 6" key="2">
    <citation type="submission" date="2019-06" db="EMBL/GenBank/DDBJ databases">
        <title>Co-occurence of chitin degradation, pigmentation and bioactivity in marine Pseudoalteromonas.</title>
        <authorList>
            <person name="Sonnenschein E.C."/>
            <person name="Bech P.K."/>
        </authorList>
    </citation>
    <scope>NUCLEOTIDE SEQUENCE [LARGE SCALE GENOMIC DNA]</scope>
    <source>
        <strain evidence="6">S3790</strain>
        <strain evidence="4 5">S3895</strain>
    </source>
</reference>
<dbReference type="AlphaFoldDB" id="A0A5S3V9H8"/>
<evidence type="ECO:0000313" key="5">
    <source>
        <dbReference type="Proteomes" id="UP000307164"/>
    </source>
</evidence>
<evidence type="ECO:0000313" key="4">
    <source>
        <dbReference type="EMBL" id="TMO75174.1"/>
    </source>
</evidence>
<evidence type="ECO:0000256" key="2">
    <source>
        <dbReference type="ARBA" id="ARBA00022679"/>
    </source>
</evidence>
<dbReference type="EMBL" id="PNBX01000033">
    <property type="protein sequence ID" value="TMO68536.1"/>
    <property type="molecule type" value="Genomic_DNA"/>
</dbReference>
<dbReference type="Proteomes" id="UP000307217">
    <property type="component" value="Unassembled WGS sequence"/>
</dbReference>
<proteinExistence type="inferred from homology"/>
<keyword evidence="2 3" id="KW-0808">Transferase</keyword>
<comment type="similarity">
    <text evidence="1">Belongs to the transferase hexapeptide repeat family.</text>
</comment>
<dbReference type="InterPro" id="IPR011004">
    <property type="entry name" value="Trimer_LpxA-like_sf"/>
</dbReference>
<comment type="caution">
    <text evidence="3">The sequence shown here is derived from an EMBL/GenBank/DDBJ whole genome shotgun (WGS) entry which is preliminary data.</text>
</comment>
<dbReference type="InterPro" id="IPR001451">
    <property type="entry name" value="Hexapep"/>
</dbReference>
<dbReference type="Pfam" id="PF00132">
    <property type="entry name" value="Hexapep"/>
    <property type="match status" value="1"/>
</dbReference>
<evidence type="ECO:0000313" key="3">
    <source>
        <dbReference type="EMBL" id="TMO68536.1"/>
    </source>
</evidence>
<dbReference type="SUPFAM" id="SSF51161">
    <property type="entry name" value="Trimeric LpxA-like enzymes"/>
    <property type="match status" value="1"/>
</dbReference>
<dbReference type="OrthoDB" id="9815592at2"/>
<dbReference type="CDD" id="cd04647">
    <property type="entry name" value="LbH_MAT_like"/>
    <property type="match status" value="1"/>
</dbReference>
<reference evidence="3" key="3">
    <citation type="submission" date="2019-09" db="EMBL/GenBank/DDBJ databases">
        <title>Co-occurence of chitin degradation, pigmentation and bioactivity in marine Pseudoalteromonas.</title>
        <authorList>
            <person name="Sonnenschein E.C."/>
            <person name="Bech P.K."/>
        </authorList>
    </citation>
    <scope>NUCLEOTIDE SEQUENCE</scope>
    <source>
        <strain evidence="3">S3790</strain>
    </source>
</reference>
<name>A0A5S3V9H8_9GAMM</name>
<evidence type="ECO:0000256" key="1">
    <source>
        <dbReference type="ARBA" id="ARBA00007274"/>
    </source>
</evidence>